<dbReference type="PROSITE" id="PS01359">
    <property type="entry name" value="ZF_PHD_1"/>
    <property type="match status" value="1"/>
</dbReference>
<keyword evidence="12" id="KW-1185">Reference proteome</keyword>
<dbReference type="Gene3D" id="3.30.40.10">
    <property type="entry name" value="Zinc/RING finger domain, C3HC4 (zinc finger)"/>
    <property type="match status" value="1"/>
</dbReference>
<dbReference type="SMART" id="SM00249">
    <property type="entry name" value="PHD"/>
    <property type="match status" value="1"/>
</dbReference>
<accession>A0A8R1TZL9</accession>
<keyword evidence="4 8" id="KW-0863">Zinc-finger</keyword>
<dbReference type="EMBL" id="CMVM020000250">
    <property type="status" value="NOT_ANNOTATED_CDS"/>
    <property type="molecule type" value="Genomic_DNA"/>
</dbReference>
<feature type="binding site" evidence="7">
    <location>
        <position position="257"/>
    </location>
    <ligand>
        <name>Zn(2+)</name>
        <dbReference type="ChEBI" id="CHEBI:29105"/>
        <label>1</label>
    </ligand>
</feature>
<feature type="binding site" evidence="7">
    <location>
        <position position="273"/>
    </location>
    <ligand>
        <name>Zn(2+)</name>
        <dbReference type="ChEBI" id="CHEBI:29105"/>
        <label>2</label>
    </ligand>
</feature>
<feature type="binding site" evidence="7">
    <location>
        <position position="270"/>
    </location>
    <ligand>
        <name>Zn(2+)</name>
        <dbReference type="ChEBI" id="CHEBI:29105"/>
        <label>2</label>
    </ligand>
</feature>
<evidence type="ECO:0000256" key="8">
    <source>
        <dbReference type="PROSITE-ProRule" id="PRU00146"/>
    </source>
</evidence>
<proteinExistence type="inferred from homology"/>
<evidence type="ECO:0000256" key="1">
    <source>
        <dbReference type="ARBA" id="ARBA00004123"/>
    </source>
</evidence>
<feature type="binding site" evidence="7">
    <location>
        <position position="244"/>
    </location>
    <ligand>
        <name>Zn(2+)</name>
        <dbReference type="ChEBI" id="CHEBI:29105"/>
        <label>2</label>
    </ligand>
</feature>
<evidence type="ECO:0000256" key="5">
    <source>
        <dbReference type="ARBA" id="ARBA00022833"/>
    </source>
</evidence>
<feature type="compositionally biased region" description="Basic residues" evidence="9">
    <location>
        <begin position="194"/>
        <end position="210"/>
    </location>
</feature>
<evidence type="ECO:0000313" key="12">
    <source>
        <dbReference type="Proteomes" id="UP000024404"/>
    </source>
</evidence>
<dbReference type="EnsemblMetazoa" id="OVOC8797.1">
    <property type="protein sequence ID" value="OVOC8797.1"/>
    <property type="gene ID" value="WBGene00245606"/>
</dbReference>
<dbReference type="GO" id="GO:0008270">
    <property type="term" value="F:zinc ion binding"/>
    <property type="evidence" value="ECO:0007669"/>
    <property type="project" value="UniProtKB-KW"/>
</dbReference>
<sequence>MDEAKPSTSYEGFDSVLPDTKDLVKRLFDAVDIVQEIQKPLQKMAELDVVYQAAMREVERVQDILNEGLMGMNREQVDEMFDILENELRMAQHLAFWKSGVMFDVDTKLQNLIGRQTDPQQSKQQVTKPKGCRSKRQAPTARENIRRIESDTRSQSVVKVKGKDSPSPPAVSDQFLSGRRKKIKVPEMSEGRSIQKKRGAGRPRLPRKPRQAISAVTETVENENNLDPLYCLCRQVSYGDMILCENKRCNEWYHFPCVQLRQKPKGKWYCPHCRGDRCDMINPDLVD</sequence>
<reference evidence="12" key="1">
    <citation type="submission" date="2013-10" db="EMBL/GenBank/DDBJ databases">
        <title>Genome sequencing of Onchocerca volvulus.</title>
        <authorList>
            <person name="Cotton J."/>
            <person name="Tsai J."/>
            <person name="Stanley E."/>
            <person name="Tracey A."/>
            <person name="Holroyd N."/>
            <person name="Lustigman S."/>
            <person name="Berriman M."/>
        </authorList>
    </citation>
    <scope>NUCLEOTIDE SEQUENCE</scope>
</reference>
<keyword evidence="5 7" id="KW-0862">Zinc</keyword>
<dbReference type="InterPro" id="IPR019786">
    <property type="entry name" value="Zinc_finger_PHD-type_CS"/>
</dbReference>
<name>A0A8R1TZL9_ONCVO</name>
<feature type="compositionally biased region" description="Polar residues" evidence="9">
    <location>
        <begin position="114"/>
        <end position="127"/>
    </location>
</feature>
<comment type="subcellular location">
    <subcellularLocation>
        <location evidence="1">Nucleus</location>
    </subcellularLocation>
</comment>
<evidence type="ECO:0000256" key="3">
    <source>
        <dbReference type="ARBA" id="ARBA00022723"/>
    </source>
</evidence>
<keyword evidence="3 7" id="KW-0479">Metal-binding</keyword>
<dbReference type="Proteomes" id="UP000024404">
    <property type="component" value="Unassembled WGS sequence"/>
</dbReference>
<evidence type="ECO:0000256" key="7">
    <source>
        <dbReference type="PIRSR" id="PIRSR628651-51"/>
    </source>
</evidence>
<feature type="binding site" evidence="7">
    <location>
        <position position="233"/>
    </location>
    <ligand>
        <name>Zn(2+)</name>
        <dbReference type="ChEBI" id="CHEBI:29105"/>
        <label>1</label>
    </ligand>
</feature>
<dbReference type="InterPro" id="IPR028651">
    <property type="entry name" value="ING_fam"/>
</dbReference>
<dbReference type="SUPFAM" id="SSF57903">
    <property type="entry name" value="FYVE/PHD zinc finger"/>
    <property type="match status" value="1"/>
</dbReference>
<feature type="binding site" evidence="7">
    <location>
        <position position="249"/>
    </location>
    <ligand>
        <name>Zn(2+)</name>
        <dbReference type="ChEBI" id="CHEBI:29105"/>
        <label>2</label>
    </ligand>
</feature>
<evidence type="ECO:0000256" key="9">
    <source>
        <dbReference type="SAM" id="MobiDB-lite"/>
    </source>
</evidence>
<feature type="region of interest" description="Disordered" evidence="9">
    <location>
        <begin position="114"/>
        <end position="210"/>
    </location>
</feature>
<feature type="binding site" evidence="7">
    <location>
        <position position="231"/>
    </location>
    <ligand>
        <name>Zn(2+)</name>
        <dbReference type="ChEBI" id="CHEBI:29105"/>
        <label>1</label>
    </ligand>
</feature>
<evidence type="ECO:0000256" key="6">
    <source>
        <dbReference type="ARBA" id="ARBA00023242"/>
    </source>
</evidence>
<dbReference type="InterPro" id="IPR013083">
    <property type="entry name" value="Znf_RING/FYVE/PHD"/>
</dbReference>
<dbReference type="InterPro" id="IPR019787">
    <property type="entry name" value="Znf_PHD-finger"/>
</dbReference>
<evidence type="ECO:0000259" key="10">
    <source>
        <dbReference type="PROSITE" id="PS50016"/>
    </source>
</evidence>
<feature type="compositionally biased region" description="Basic and acidic residues" evidence="9">
    <location>
        <begin position="143"/>
        <end position="152"/>
    </location>
</feature>
<dbReference type="OMA" id="MILCENK"/>
<evidence type="ECO:0000256" key="2">
    <source>
        <dbReference type="ARBA" id="ARBA00010210"/>
    </source>
</evidence>
<feature type="binding site" evidence="7">
    <location>
        <position position="254"/>
    </location>
    <ligand>
        <name>Zn(2+)</name>
        <dbReference type="ChEBI" id="CHEBI:29105"/>
        <label>1</label>
    </ligand>
</feature>
<comment type="similarity">
    <text evidence="2">Belongs to the ING family.</text>
</comment>
<dbReference type="InterPro" id="IPR001965">
    <property type="entry name" value="Znf_PHD"/>
</dbReference>
<dbReference type="PROSITE" id="PS50016">
    <property type="entry name" value="ZF_PHD_2"/>
    <property type="match status" value="1"/>
</dbReference>
<dbReference type="PANTHER" id="PTHR10333">
    <property type="entry name" value="INHIBITOR OF GROWTH PROTEIN"/>
    <property type="match status" value="1"/>
</dbReference>
<evidence type="ECO:0000313" key="11">
    <source>
        <dbReference type="EnsemblMetazoa" id="OVOC8797.1"/>
    </source>
</evidence>
<feature type="domain" description="PHD-type" evidence="10">
    <location>
        <begin position="228"/>
        <end position="276"/>
    </location>
</feature>
<organism evidence="11 12">
    <name type="scientific">Onchocerca volvulus</name>
    <dbReference type="NCBI Taxonomy" id="6282"/>
    <lineage>
        <taxon>Eukaryota</taxon>
        <taxon>Metazoa</taxon>
        <taxon>Ecdysozoa</taxon>
        <taxon>Nematoda</taxon>
        <taxon>Chromadorea</taxon>
        <taxon>Rhabditida</taxon>
        <taxon>Spirurina</taxon>
        <taxon>Spiruromorpha</taxon>
        <taxon>Filarioidea</taxon>
        <taxon>Onchocercidae</taxon>
        <taxon>Onchocerca</taxon>
    </lineage>
</organism>
<evidence type="ECO:0000256" key="4">
    <source>
        <dbReference type="ARBA" id="ARBA00022771"/>
    </source>
</evidence>
<dbReference type="GO" id="GO:0005634">
    <property type="term" value="C:nucleus"/>
    <property type="evidence" value="ECO:0007669"/>
    <property type="project" value="UniProtKB-SubCell"/>
</dbReference>
<dbReference type="Pfam" id="PF00628">
    <property type="entry name" value="PHD"/>
    <property type="match status" value="1"/>
</dbReference>
<dbReference type="AlphaFoldDB" id="A0A8R1TZL9"/>
<dbReference type="InterPro" id="IPR011011">
    <property type="entry name" value="Znf_FYVE_PHD"/>
</dbReference>
<reference evidence="11" key="2">
    <citation type="submission" date="2022-06" db="UniProtKB">
        <authorList>
            <consortium name="EnsemblMetazoa"/>
        </authorList>
    </citation>
    <scope>IDENTIFICATION</scope>
</reference>
<protein>
    <submittedName>
        <fullName evidence="11">PHD-type domain-containing protein</fullName>
    </submittedName>
</protein>
<keyword evidence="6" id="KW-0539">Nucleus</keyword>